<gene>
    <name evidence="4" type="ordered locus">Mesci_6011</name>
</gene>
<protein>
    <submittedName>
        <fullName evidence="4">Adenylate cyclase</fullName>
        <ecNumber evidence="4">4.6.1.1</ecNumber>
    </submittedName>
</protein>
<dbReference type="SMART" id="SM00028">
    <property type="entry name" value="TPR"/>
    <property type="match status" value="3"/>
</dbReference>
<dbReference type="RefSeq" id="WP_013533667.1">
    <property type="nucleotide sequence ID" value="NC_014923.1"/>
</dbReference>
<keyword evidence="4" id="KW-0456">Lyase</keyword>
<dbReference type="PATRIC" id="fig|765698.3.peg.6504"/>
<dbReference type="InterPro" id="IPR011990">
    <property type="entry name" value="TPR-like_helical_dom_sf"/>
</dbReference>
<dbReference type="GO" id="GO:0004016">
    <property type="term" value="F:adenylate cyclase activity"/>
    <property type="evidence" value="ECO:0007669"/>
    <property type="project" value="UniProtKB-EC"/>
</dbReference>
<evidence type="ECO:0000313" key="4">
    <source>
        <dbReference type="EMBL" id="ADV15018.1"/>
    </source>
</evidence>
<evidence type="ECO:0000256" key="1">
    <source>
        <dbReference type="ARBA" id="ARBA00023125"/>
    </source>
</evidence>
<dbReference type="KEGG" id="mci:Mesci_6011"/>
<dbReference type="eggNOG" id="COG3710">
    <property type="taxonomic scope" value="Bacteria"/>
</dbReference>
<evidence type="ECO:0000256" key="2">
    <source>
        <dbReference type="PROSITE-ProRule" id="PRU01091"/>
    </source>
</evidence>
<dbReference type="EC" id="4.6.1.1" evidence="4"/>
<dbReference type="SMART" id="SM00862">
    <property type="entry name" value="Trans_reg_C"/>
    <property type="match status" value="1"/>
</dbReference>
<keyword evidence="1 2" id="KW-0238">DNA-binding</keyword>
<dbReference type="GO" id="GO:0003677">
    <property type="term" value="F:DNA binding"/>
    <property type="evidence" value="ECO:0007669"/>
    <property type="project" value="UniProtKB-UniRule"/>
</dbReference>
<dbReference type="eggNOG" id="COG0457">
    <property type="taxonomic scope" value="Bacteria"/>
</dbReference>
<proteinExistence type="predicted"/>
<dbReference type="InterPro" id="IPR019734">
    <property type="entry name" value="TPR_rpt"/>
</dbReference>
<reference evidence="5" key="1">
    <citation type="submission" date="2011-01" db="EMBL/GenBank/DDBJ databases">
        <title>Complete sequence of chromosome of Mesorhizobium ciceri bv. biserrulae WSM1271.</title>
        <authorList>
            <person name="Lucas S."/>
            <person name="Copeland A."/>
            <person name="Lapidus A."/>
            <person name="Cheng J.-F."/>
            <person name="Goodwin L."/>
            <person name="Pitluck S."/>
            <person name="Teshima H."/>
            <person name="Detter J.C."/>
            <person name="Han C."/>
            <person name="Tapia R."/>
            <person name="Land M."/>
            <person name="Hauser L."/>
            <person name="Kyrpides N."/>
            <person name="Ivanova N."/>
            <person name="Nandasena K."/>
            <person name="Reeve W.G."/>
            <person name="Howieson J.G."/>
            <person name="O'Hara G."/>
            <person name="Tiwari R.P."/>
            <person name="Woyke T."/>
        </authorList>
    </citation>
    <scope>NUCLEOTIDE SEQUENCE [LARGE SCALE GENOMIC DNA]</scope>
    <source>
        <strain evidence="5">HAMBI 2942 / LMG 23838 / WSM1271</strain>
    </source>
</reference>
<dbReference type="GO" id="GO:0000160">
    <property type="term" value="P:phosphorelay signal transduction system"/>
    <property type="evidence" value="ECO:0007669"/>
    <property type="project" value="InterPro"/>
</dbReference>
<evidence type="ECO:0000313" key="5">
    <source>
        <dbReference type="Proteomes" id="UP000007471"/>
    </source>
</evidence>
<evidence type="ECO:0000259" key="3">
    <source>
        <dbReference type="PROSITE" id="PS51755"/>
    </source>
</evidence>
<dbReference type="SUPFAM" id="SSF48452">
    <property type="entry name" value="TPR-like"/>
    <property type="match status" value="1"/>
</dbReference>
<dbReference type="STRING" id="765698.Mesci_6011"/>
<dbReference type="InterPro" id="IPR016032">
    <property type="entry name" value="Sig_transdc_resp-reg_C-effctor"/>
</dbReference>
<feature type="DNA-binding region" description="OmpR/PhoB-type" evidence="2">
    <location>
        <begin position="5"/>
        <end position="103"/>
    </location>
</feature>
<dbReference type="OrthoDB" id="9807521at2"/>
<feature type="domain" description="OmpR/PhoB-type" evidence="3">
    <location>
        <begin position="5"/>
        <end position="103"/>
    </location>
</feature>
<dbReference type="InterPro" id="IPR036388">
    <property type="entry name" value="WH-like_DNA-bd_sf"/>
</dbReference>
<dbReference type="HOGENOM" id="CLU_019981_4_0_5"/>
<dbReference type="SUPFAM" id="SSF46894">
    <property type="entry name" value="C-terminal effector domain of the bipartite response regulators"/>
    <property type="match status" value="1"/>
</dbReference>
<dbReference type="Gene3D" id="1.10.10.10">
    <property type="entry name" value="Winged helix-like DNA-binding domain superfamily/Winged helix DNA-binding domain"/>
    <property type="match status" value="1"/>
</dbReference>
<dbReference type="CDD" id="cd00383">
    <property type="entry name" value="trans_reg_C"/>
    <property type="match status" value="1"/>
</dbReference>
<organism evidence="4 5">
    <name type="scientific">Mesorhizobium ciceri biovar biserrulae (strain HAMBI 2942 / LMG 23838 / WSM1271)</name>
    <dbReference type="NCBI Taxonomy" id="765698"/>
    <lineage>
        <taxon>Bacteria</taxon>
        <taxon>Pseudomonadati</taxon>
        <taxon>Pseudomonadota</taxon>
        <taxon>Alphaproteobacteria</taxon>
        <taxon>Hyphomicrobiales</taxon>
        <taxon>Phyllobacteriaceae</taxon>
        <taxon>Mesorhizobium</taxon>
    </lineage>
</organism>
<dbReference type="EMBL" id="CP002447">
    <property type="protein sequence ID" value="ADV15018.1"/>
    <property type="molecule type" value="Genomic_DNA"/>
</dbReference>
<sequence>MTIGGDLYQFGPFRLDQVAGILYHGAEPTMLGQRAVSLLRLLLQNAGVPVSKDALVEAGWGKLAVADNNLTVQIAALRRVLADAADAESWIETLPRRGYRYVGPAVATNVPDRFAAARTASAPTLPEKPSVAVLPFSNLSGDPQQEYFADGMVDDIITGLARIKWLFVIARNSTFAYKGRAVDVKQVGSELGVRYVLEGSVRKAGGSVRVTAQMIDASTGAHVWAERYDRSSEDIFALQDEIALSAVGAIAPSLRKAEIERVRRKRPESLDAYDLVLQAQPNVDTGMPEQVTRALALLERAIALEPAYALAHGNAAMCHHCLFLRAGLQEFNRAASIRHARLAIVHGQDDALALTWAGFSIGMDAHDRAAAFTALDAALAISPSSALTYILGSVVLGWAGEAERAIEWSQKGIRLSPFDSWAWAAFDAQAMSHLLRGRYEEACRAAYKSVQANPAHSITYVQLTAALAKLGRLDEARAAAARVRELQPGFRYSRQFAGVRCAPALAETLGSALRDAGLPE</sequence>
<dbReference type="AlphaFoldDB" id="E8TKV4"/>
<accession>E8TKV4</accession>
<dbReference type="Gene3D" id="3.40.50.10610">
    <property type="entry name" value="ABC-type transport auxiliary lipoprotein component"/>
    <property type="match status" value="1"/>
</dbReference>
<dbReference type="Pfam" id="PF00486">
    <property type="entry name" value="Trans_reg_C"/>
    <property type="match status" value="1"/>
</dbReference>
<dbReference type="GO" id="GO:0006355">
    <property type="term" value="P:regulation of DNA-templated transcription"/>
    <property type="evidence" value="ECO:0007669"/>
    <property type="project" value="InterPro"/>
</dbReference>
<name>E8TKV4_MESCW</name>
<dbReference type="PROSITE" id="PS51755">
    <property type="entry name" value="OMPR_PHOB"/>
    <property type="match status" value="1"/>
</dbReference>
<dbReference type="Proteomes" id="UP000007471">
    <property type="component" value="Chromosome"/>
</dbReference>
<dbReference type="Gene3D" id="1.25.40.10">
    <property type="entry name" value="Tetratricopeptide repeat domain"/>
    <property type="match status" value="1"/>
</dbReference>
<dbReference type="InterPro" id="IPR001867">
    <property type="entry name" value="OmpR/PhoB-type_DNA-bd"/>
</dbReference>
<dbReference type="eggNOG" id="COG5616">
    <property type="taxonomic scope" value="Bacteria"/>
</dbReference>